<gene>
    <name evidence="3" type="ORF">EDD41_2064</name>
</gene>
<feature type="domain" description="Antitoxin VbhA" evidence="2">
    <location>
        <begin position="15"/>
        <end position="59"/>
    </location>
</feature>
<dbReference type="Gene3D" id="1.10.8.1050">
    <property type="entry name" value="Antitoxin VbhA-like"/>
    <property type="match status" value="1"/>
</dbReference>
<dbReference type="RefSeq" id="WP_123575813.1">
    <property type="nucleotide sequence ID" value="NZ_RKHG01000001.1"/>
</dbReference>
<comment type="caution">
    <text evidence="3">The sequence shown here is derived from an EMBL/GenBank/DDBJ whole genome shotgun (WGS) entry which is preliminary data.</text>
</comment>
<reference evidence="3 4" key="1">
    <citation type="submission" date="2018-11" db="EMBL/GenBank/DDBJ databases">
        <title>Sequencing the genomes of 1000 actinobacteria strains.</title>
        <authorList>
            <person name="Klenk H.-P."/>
        </authorList>
    </citation>
    <scope>NUCLEOTIDE SEQUENCE [LARGE SCALE GENOMIC DNA]</scope>
    <source>
        <strain evidence="3 4">DSM 10546</strain>
    </source>
</reference>
<dbReference type="Proteomes" id="UP000275749">
    <property type="component" value="Unassembled WGS sequence"/>
</dbReference>
<dbReference type="InterPro" id="IPR041535">
    <property type="entry name" value="VbhA"/>
</dbReference>
<evidence type="ECO:0000256" key="1">
    <source>
        <dbReference type="SAM" id="MobiDB-lite"/>
    </source>
</evidence>
<dbReference type="EMBL" id="RKHG01000001">
    <property type="protein sequence ID" value="ROR54831.1"/>
    <property type="molecule type" value="Genomic_DNA"/>
</dbReference>
<sequence length="67" mass="7375">MSDTQGIDAQERVARLADLEAAKQSAEMEGSHVPAEAEAVLRDYAEGRISEDEMDRQLRSTSDIPAR</sequence>
<protein>
    <recommendedName>
        <fullName evidence="2">Antitoxin VbhA domain-containing protein</fullName>
    </recommendedName>
</protein>
<dbReference type="AlphaFoldDB" id="A0A3N1ZVF9"/>
<accession>A0A3N1ZVF9</accession>
<dbReference type="Pfam" id="PF18495">
    <property type="entry name" value="VbhA"/>
    <property type="match status" value="1"/>
</dbReference>
<evidence type="ECO:0000313" key="3">
    <source>
        <dbReference type="EMBL" id="ROR54831.1"/>
    </source>
</evidence>
<name>A0A3N1ZVF9_9ACTN</name>
<dbReference type="InterPro" id="IPR043038">
    <property type="entry name" value="VbhA_sf"/>
</dbReference>
<feature type="region of interest" description="Disordered" evidence="1">
    <location>
        <begin position="47"/>
        <end position="67"/>
    </location>
</feature>
<evidence type="ECO:0000313" key="4">
    <source>
        <dbReference type="Proteomes" id="UP000275749"/>
    </source>
</evidence>
<proteinExistence type="predicted"/>
<feature type="compositionally biased region" description="Basic and acidic residues" evidence="1">
    <location>
        <begin position="47"/>
        <end position="58"/>
    </location>
</feature>
<evidence type="ECO:0000259" key="2">
    <source>
        <dbReference type="Pfam" id="PF18495"/>
    </source>
</evidence>
<organism evidence="3 4">
    <name type="scientific">Luteococcus japonicus</name>
    <dbReference type="NCBI Taxonomy" id="33984"/>
    <lineage>
        <taxon>Bacteria</taxon>
        <taxon>Bacillati</taxon>
        <taxon>Actinomycetota</taxon>
        <taxon>Actinomycetes</taxon>
        <taxon>Propionibacteriales</taxon>
        <taxon>Propionibacteriaceae</taxon>
        <taxon>Luteococcus</taxon>
    </lineage>
</organism>